<evidence type="ECO:0000313" key="1">
    <source>
        <dbReference type="EMBL" id="AJA44952.1"/>
    </source>
</evidence>
<name>A0A0A7S2B4_FRIPE</name>
<accession>A0A0A7S2B4</accession>
<dbReference type="KEGG" id="fpp:FPB0191_01128"/>
<evidence type="ECO:0000313" key="2">
    <source>
        <dbReference type="Proteomes" id="UP000030901"/>
    </source>
</evidence>
<dbReference type="STRING" id="1267021.FPB0191_01128"/>
<protein>
    <submittedName>
        <fullName evidence="1">Uncharacterized protein</fullName>
    </submittedName>
</protein>
<proteinExistence type="predicted"/>
<sequence length="56" mass="6365">MKREFISQVLSDAFFANKVNVDGLGDITCIIRPTCNDDLQILSESERFNPTVRLFS</sequence>
<reference evidence="1 2" key="1">
    <citation type="journal article" date="2014" name="Appl. Environ. Microbiol.">
        <title>Gut symbionts from distinct hosts exhibit genotoxic activity via divergent colibactin biosynthetic pathways.</title>
        <authorList>
            <person name="Engel P."/>
            <person name="Vizcaino M.I."/>
            <person name="Crawford J.M."/>
        </authorList>
    </citation>
    <scope>NUCLEOTIDE SEQUENCE [LARGE SCALE GENOMIC DNA]</scope>
    <source>
        <strain evidence="1 2">PEB0191</strain>
    </source>
</reference>
<gene>
    <name evidence="1" type="ORF">FPB0191_01128</name>
</gene>
<organism evidence="1 2">
    <name type="scientific">Frischella perrara</name>
    <dbReference type="NCBI Taxonomy" id="1267021"/>
    <lineage>
        <taxon>Bacteria</taxon>
        <taxon>Pseudomonadati</taxon>
        <taxon>Pseudomonadota</taxon>
        <taxon>Gammaproteobacteria</taxon>
        <taxon>Orbales</taxon>
        <taxon>Orbaceae</taxon>
        <taxon>Frischella</taxon>
    </lineage>
</organism>
<dbReference type="Proteomes" id="UP000030901">
    <property type="component" value="Chromosome"/>
</dbReference>
<dbReference type="HOGENOM" id="CLU_3007713_0_0_6"/>
<dbReference type="AlphaFoldDB" id="A0A0A7S2B4"/>
<keyword evidence="2" id="KW-1185">Reference proteome</keyword>
<dbReference type="RefSeq" id="WP_162485163.1">
    <property type="nucleotide sequence ID" value="NZ_CAMLJH010000008.1"/>
</dbReference>
<dbReference type="EMBL" id="CP009056">
    <property type="protein sequence ID" value="AJA44952.1"/>
    <property type="molecule type" value="Genomic_DNA"/>
</dbReference>